<proteinExistence type="predicted"/>
<comment type="caution">
    <text evidence="2">The sequence shown here is derived from an EMBL/GenBank/DDBJ whole genome shotgun (WGS) entry which is preliminary data.</text>
</comment>
<feature type="compositionally biased region" description="Acidic residues" evidence="1">
    <location>
        <begin position="62"/>
        <end position="76"/>
    </location>
</feature>
<feature type="compositionally biased region" description="Basic and acidic residues" evidence="1">
    <location>
        <begin position="77"/>
        <end position="93"/>
    </location>
</feature>
<evidence type="ECO:0000313" key="3">
    <source>
        <dbReference type="Proteomes" id="UP001292094"/>
    </source>
</evidence>
<protein>
    <submittedName>
        <fullName evidence="2">Uncharacterized protein</fullName>
    </submittedName>
</protein>
<organism evidence="2 3">
    <name type="scientific">Petrolisthes manimaculis</name>
    <dbReference type="NCBI Taxonomy" id="1843537"/>
    <lineage>
        <taxon>Eukaryota</taxon>
        <taxon>Metazoa</taxon>
        <taxon>Ecdysozoa</taxon>
        <taxon>Arthropoda</taxon>
        <taxon>Crustacea</taxon>
        <taxon>Multicrustacea</taxon>
        <taxon>Malacostraca</taxon>
        <taxon>Eumalacostraca</taxon>
        <taxon>Eucarida</taxon>
        <taxon>Decapoda</taxon>
        <taxon>Pleocyemata</taxon>
        <taxon>Anomura</taxon>
        <taxon>Galatheoidea</taxon>
        <taxon>Porcellanidae</taxon>
        <taxon>Petrolisthes</taxon>
    </lineage>
</organism>
<gene>
    <name evidence="2" type="ORF">Pmani_031898</name>
</gene>
<sequence length="93" mass="10483">MLQNIYDNPAARTRSVVATLTVERGRDGARSGGGWSGGGLEVEGELKYVIEKEEKGKKEDEEKKEEEEEKKEEEEEKKEGEGEKEEKRGKIKG</sequence>
<feature type="compositionally biased region" description="Gly residues" evidence="1">
    <location>
        <begin position="30"/>
        <end position="41"/>
    </location>
</feature>
<feature type="compositionally biased region" description="Basic and acidic residues" evidence="1">
    <location>
        <begin position="44"/>
        <end position="61"/>
    </location>
</feature>
<dbReference type="Proteomes" id="UP001292094">
    <property type="component" value="Unassembled WGS sequence"/>
</dbReference>
<dbReference type="AlphaFoldDB" id="A0AAE1TRJ0"/>
<dbReference type="EMBL" id="JAWZYT010004057">
    <property type="protein sequence ID" value="KAK4295548.1"/>
    <property type="molecule type" value="Genomic_DNA"/>
</dbReference>
<accession>A0AAE1TRJ0</accession>
<evidence type="ECO:0000256" key="1">
    <source>
        <dbReference type="SAM" id="MobiDB-lite"/>
    </source>
</evidence>
<reference evidence="2" key="1">
    <citation type="submission" date="2023-11" db="EMBL/GenBank/DDBJ databases">
        <title>Genome assemblies of two species of porcelain crab, Petrolisthes cinctipes and Petrolisthes manimaculis (Anomura: Porcellanidae).</title>
        <authorList>
            <person name="Angst P."/>
        </authorList>
    </citation>
    <scope>NUCLEOTIDE SEQUENCE</scope>
    <source>
        <strain evidence="2">PB745_02</strain>
        <tissue evidence="2">Gill</tissue>
    </source>
</reference>
<name>A0AAE1TRJ0_9EUCA</name>
<keyword evidence="3" id="KW-1185">Reference proteome</keyword>
<feature type="region of interest" description="Disordered" evidence="1">
    <location>
        <begin position="23"/>
        <end position="93"/>
    </location>
</feature>
<evidence type="ECO:0000313" key="2">
    <source>
        <dbReference type="EMBL" id="KAK4295548.1"/>
    </source>
</evidence>